<evidence type="ECO:0000256" key="3">
    <source>
        <dbReference type="ARBA" id="ARBA00023098"/>
    </source>
</evidence>
<organism evidence="7 8">
    <name type="scientific">Vanilla planifolia</name>
    <name type="common">Vanilla</name>
    <dbReference type="NCBI Taxonomy" id="51239"/>
    <lineage>
        <taxon>Eukaryota</taxon>
        <taxon>Viridiplantae</taxon>
        <taxon>Streptophyta</taxon>
        <taxon>Embryophyta</taxon>
        <taxon>Tracheophyta</taxon>
        <taxon>Spermatophyta</taxon>
        <taxon>Magnoliopsida</taxon>
        <taxon>Liliopsida</taxon>
        <taxon>Asparagales</taxon>
        <taxon>Orchidaceae</taxon>
        <taxon>Vanilloideae</taxon>
        <taxon>Vanilleae</taxon>
        <taxon>Vanilla</taxon>
    </lineage>
</organism>
<dbReference type="SUPFAM" id="SSF51735">
    <property type="entry name" value="NAD(P)-binding Rossmann-fold domains"/>
    <property type="match status" value="1"/>
</dbReference>
<evidence type="ECO:0000256" key="2">
    <source>
        <dbReference type="ARBA" id="ARBA00022516"/>
    </source>
</evidence>
<dbReference type="GO" id="GO:0010345">
    <property type="term" value="P:suberin biosynthetic process"/>
    <property type="evidence" value="ECO:0007669"/>
    <property type="project" value="TreeGrafter"/>
</dbReference>
<comment type="function">
    <text evidence="4">Catalyzes the reduction of fatty acyl-CoA to fatty alcohols.</text>
</comment>
<dbReference type="PANTHER" id="PTHR11011">
    <property type="entry name" value="MALE STERILITY PROTEIN 2-RELATED"/>
    <property type="match status" value="1"/>
</dbReference>
<evidence type="ECO:0000259" key="5">
    <source>
        <dbReference type="Pfam" id="PF03015"/>
    </source>
</evidence>
<comment type="similarity">
    <text evidence="1 4">Belongs to the fatty acyl-CoA reductase family.</text>
</comment>
<dbReference type="CDD" id="cd09071">
    <property type="entry name" value="FAR_C"/>
    <property type="match status" value="1"/>
</dbReference>
<keyword evidence="2 4" id="KW-0444">Lipid biosynthesis</keyword>
<dbReference type="Gene3D" id="3.40.50.720">
    <property type="entry name" value="NAD(P)-binding Rossmann-like Domain"/>
    <property type="match status" value="1"/>
</dbReference>
<dbReference type="InterPro" id="IPR033640">
    <property type="entry name" value="FAR_C"/>
</dbReference>
<comment type="caution">
    <text evidence="7">The sequence shown here is derived from an EMBL/GenBank/DDBJ whole genome shotgun (WGS) entry which is preliminary data.</text>
</comment>
<reference evidence="7 8" key="1">
    <citation type="journal article" date="2020" name="Nat. Food">
        <title>A phased Vanilla planifolia genome enables genetic improvement of flavour and production.</title>
        <authorList>
            <person name="Hasing T."/>
            <person name="Tang H."/>
            <person name="Brym M."/>
            <person name="Khazi F."/>
            <person name="Huang T."/>
            <person name="Chambers A.H."/>
        </authorList>
    </citation>
    <scope>NUCLEOTIDE SEQUENCE [LARGE SCALE GENOMIC DNA]</scope>
    <source>
        <tissue evidence="7">Leaf</tissue>
    </source>
</reference>
<dbReference type="Pfam" id="PF07993">
    <property type="entry name" value="NAD_binding_4"/>
    <property type="match status" value="1"/>
</dbReference>
<dbReference type="Proteomes" id="UP000636800">
    <property type="component" value="Chromosome 1"/>
</dbReference>
<evidence type="ECO:0000256" key="1">
    <source>
        <dbReference type="ARBA" id="ARBA00005928"/>
    </source>
</evidence>
<dbReference type="InterPro" id="IPR013120">
    <property type="entry name" value="FAR_NAD-bd"/>
</dbReference>
<protein>
    <recommendedName>
        <fullName evidence="4">Fatty acyl-CoA reductase</fullName>
        <ecNumber evidence="4">1.2.1.84</ecNumber>
    </recommendedName>
</protein>
<keyword evidence="4" id="KW-0560">Oxidoreductase</keyword>
<name>A0A835VGM4_VANPL</name>
<dbReference type="EMBL" id="JADCNL010000001">
    <property type="protein sequence ID" value="KAG0496418.1"/>
    <property type="molecule type" value="Genomic_DNA"/>
</dbReference>
<dbReference type="GO" id="GO:0080019">
    <property type="term" value="F:alcohol-forming very long-chain fatty acyl-CoA reductase activity"/>
    <property type="evidence" value="ECO:0007669"/>
    <property type="project" value="InterPro"/>
</dbReference>
<evidence type="ECO:0000313" key="8">
    <source>
        <dbReference type="Proteomes" id="UP000636800"/>
    </source>
</evidence>
<dbReference type="AlphaFoldDB" id="A0A835VGM4"/>
<dbReference type="EC" id="1.2.1.84" evidence="4"/>
<comment type="catalytic activity">
    <reaction evidence="4">
        <text>a long-chain fatty acyl-CoA + 2 NADPH + 2 H(+) = a long-chain primary fatty alcohol + 2 NADP(+) + CoA</text>
        <dbReference type="Rhea" id="RHEA:52716"/>
        <dbReference type="ChEBI" id="CHEBI:15378"/>
        <dbReference type="ChEBI" id="CHEBI:57287"/>
        <dbReference type="ChEBI" id="CHEBI:57783"/>
        <dbReference type="ChEBI" id="CHEBI:58349"/>
        <dbReference type="ChEBI" id="CHEBI:77396"/>
        <dbReference type="ChEBI" id="CHEBI:83139"/>
        <dbReference type="EC" id="1.2.1.84"/>
    </reaction>
</comment>
<dbReference type="Pfam" id="PF03015">
    <property type="entry name" value="Sterile"/>
    <property type="match status" value="1"/>
</dbReference>
<dbReference type="OrthoDB" id="435402at2759"/>
<proteinExistence type="inferred from homology"/>
<evidence type="ECO:0000256" key="4">
    <source>
        <dbReference type="RuleBase" id="RU363097"/>
    </source>
</evidence>
<keyword evidence="4" id="KW-0521">NADP</keyword>
<sequence>MEIGFIANAFREKSILITGSTGFLAKILVEKVLRVQPKVKKLYLLVRATDSQSAAQRVQNEVIEQELFHVLREKHGKEFGTFIWEKISPIPGDIIHENLGIEDAELRELLWKDINMIINVAATTNFYVRYDVALNVNVLGPKHVMKFAKSCSKLEVLLHVSTAYVTRDKPGLLLEKALSMEETLKDNLFFDIDTEIELVERRKKELQAGKPTEDVEKMAMKELGIERARHFGWPNTYVFTKAMAEMLLGQLRGNLPLVIARPTIITSTWRDPIPGWIEGIRTIDSIIVGYMKGNLPCFLGDTDSVMDVIPGDMVINAMIAMVVAHSNQNAEFIYHISSSVRNPVNYEVLERSGYSYVAKHPRIGKDGKEIRMFKVPVFKTLDSFHAYLFLRHQLPLEMLRVVNFILCHLFSKKYNELRSKYKIVMRLADLYAPYCFLKGRFDDINLERLRMETRKHGDSHMFDFDPKNIDWDAYFHNIHIPGVIRKAIK</sequence>
<keyword evidence="3 4" id="KW-0443">Lipid metabolism</keyword>
<keyword evidence="8" id="KW-1185">Reference proteome</keyword>
<evidence type="ECO:0000313" key="7">
    <source>
        <dbReference type="EMBL" id="KAG0496418.1"/>
    </source>
</evidence>
<dbReference type="GO" id="GO:0035336">
    <property type="term" value="P:long-chain fatty-acyl-CoA metabolic process"/>
    <property type="evidence" value="ECO:0007669"/>
    <property type="project" value="TreeGrafter"/>
</dbReference>
<dbReference type="CDD" id="cd05236">
    <property type="entry name" value="FAR-N_SDR_e"/>
    <property type="match status" value="1"/>
</dbReference>
<dbReference type="InterPro" id="IPR036291">
    <property type="entry name" value="NAD(P)-bd_dom_sf"/>
</dbReference>
<evidence type="ECO:0000259" key="6">
    <source>
        <dbReference type="Pfam" id="PF07993"/>
    </source>
</evidence>
<dbReference type="PANTHER" id="PTHR11011:SF99">
    <property type="entry name" value="FATTY ACYL-COA REDUCTASE 3"/>
    <property type="match status" value="1"/>
</dbReference>
<accession>A0A835VGM4</accession>
<gene>
    <name evidence="7" type="ORF">HPP92_001109</name>
</gene>
<dbReference type="GO" id="GO:0102965">
    <property type="term" value="F:alcohol-forming long-chain fatty acyl-CoA reductase activity"/>
    <property type="evidence" value="ECO:0007669"/>
    <property type="project" value="UniProtKB-EC"/>
</dbReference>
<feature type="domain" description="Thioester reductase (TE)" evidence="6">
    <location>
        <begin position="17"/>
        <end position="318"/>
    </location>
</feature>
<dbReference type="InterPro" id="IPR026055">
    <property type="entry name" value="FAR"/>
</dbReference>
<feature type="domain" description="Fatty acyl-CoA reductase C-terminal" evidence="5">
    <location>
        <begin position="392"/>
        <end position="485"/>
    </location>
</feature>